<proteinExistence type="predicted"/>
<dbReference type="CDD" id="cd09911">
    <property type="entry name" value="Lin0431_like"/>
    <property type="match status" value="1"/>
</dbReference>
<name>A0A6N2VQE3_9FIRM</name>
<accession>A0A6N2VQE3</accession>
<dbReference type="Pfam" id="PF07009">
    <property type="entry name" value="NusG_II"/>
    <property type="match status" value="1"/>
</dbReference>
<reference evidence="2" key="1">
    <citation type="submission" date="2019-11" db="EMBL/GenBank/DDBJ databases">
        <authorList>
            <person name="Feng L."/>
        </authorList>
    </citation>
    <scope>NUCLEOTIDE SEQUENCE</scope>
    <source>
        <strain evidence="2">BgluceraseaLFYP119</strain>
    </source>
</reference>
<dbReference type="RefSeq" id="WP_156355407.1">
    <property type="nucleotide sequence ID" value="NZ_CACRST010000027.1"/>
</dbReference>
<feature type="transmembrane region" description="Helical" evidence="1">
    <location>
        <begin position="6"/>
        <end position="26"/>
    </location>
</feature>
<protein>
    <submittedName>
        <fullName evidence="2">Uncharacterized protein</fullName>
    </submittedName>
</protein>
<evidence type="ECO:0000256" key="1">
    <source>
        <dbReference type="SAM" id="Phobius"/>
    </source>
</evidence>
<keyword evidence="1" id="KW-1133">Transmembrane helix</keyword>
<evidence type="ECO:0000313" key="2">
    <source>
        <dbReference type="EMBL" id="VYT31897.1"/>
    </source>
</evidence>
<keyword evidence="1" id="KW-0812">Transmembrane</keyword>
<gene>
    <name evidence="2" type="ORF">BGLFYP119_00174</name>
</gene>
<dbReference type="InterPro" id="IPR038690">
    <property type="entry name" value="NusG_2_sf"/>
</dbReference>
<dbReference type="Gene3D" id="2.60.320.10">
    <property type="entry name" value="N-utilization substance G protein NusG, insert domain"/>
    <property type="match status" value="1"/>
</dbReference>
<dbReference type="EMBL" id="CACRST010000027">
    <property type="protein sequence ID" value="VYT31897.1"/>
    <property type="molecule type" value="Genomic_DNA"/>
</dbReference>
<sequence length="122" mass="13236">MKKKEFIFIASVLAFALLLWGGMYLMRKSDYGSVRITVDGKEYGSYSLAKDQVIDIGSTNVCEIKDGKVKMTKATCPDHLCMKQKAVGNHGGTIVCLPNKIVIEGVKAAGSKENSLEFDAAV</sequence>
<keyword evidence="1" id="KW-0472">Membrane</keyword>
<organism evidence="2">
    <name type="scientific">Blautia glucerasea</name>
    <dbReference type="NCBI Taxonomy" id="536633"/>
    <lineage>
        <taxon>Bacteria</taxon>
        <taxon>Bacillati</taxon>
        <taxon>Bacillota</taxon>
        <taxon>Clostridia</taxon>
        <taxon>Lachnospirales</taxon>
        <taxon>Lachnospiraceae</taxon>
        <taxon>Blautia</taxon>
    </lineage>
</organism>
<dbReference type="AlphaFoldDB" id="A0A6N2VQE3"/>